<dbReference type="AlphaFoldDB" id="A0A1S8X7V3"/>
<evidence type="ECO:0000256" key="1">
    <source>
        <dbReference type="SAM" id="MobiDB-lite"/>
    </source>
</evidence>
<dbReference type="EMBL" id="KV891751">
    <property type="protein sequence ID" value="OON22513.1"/>
    <property type="molecule type" value="Genomic_DNA"/>
</dbReference>
<evidence type="ECO:0008006" key="4">
    <source>
        <dbReference type="Google" id="ProtNLM"/>
    </source>
</evidence>
<feature type="region of interest" description="Disordered" evidence="1">
    <location>
        <begin position="106"/>
        <end position="216"/>
    </location>
</feature>
<dbReference type="Proteomes" id="UP000243686">
    <property type="component" value="Unassembled WGS sequence"/>
</dbReference>
<accession>A0A1S8X7V3</accession>
<name>A0A1S8X7V3_OPIVI</name>
<sequence>MSTLAGGISTGQSHLVAFSSGGQPAGPHMVNGITAEHGGVIFQTNPQTQAAHHTGHQTHHPLMPQQQQPAYVHQQQTGVSVTSQPGKLGQITAQQQQQPTLVRSNPALIGPNPNATFYHSGMGGSGSLAPHNLSPQNQPALLRAGHPHAQHPQHQSPGQTFQLRPAQAPLATPPQTPTRQAQYAQFPGSGQPPSAPAAASTIPIPPAYYGHEGSPKPTRPEECLVGCVLLLLGYRNAGESQRALWRRIMRSYGAEMVLAYDPTRVTHLVIDCQLEEPDIVKQIYQHNIHVKHVMLDDGGTVPVWIPSALSVLPTFTYQMSGADFLLVYRLA</sequence>
<feature type="compositionally biased region" description="Low complexity" evidence="1">
    <location>
        <begin position="152"/>
        <end position="170"/>
    </location>
</feature>
<evidence type="ECO:0000313" key="3">
    <source>
        <dbReference type="Proteomes" id="UP000243686"/>
    </source>
</evidence>
<evidence type="ECO:0000313" key="2">
    <source>
        <dbReference type="EMBL" id="OON22513.1"/>
    </source>
</evidence>
<keyword evidence="3" id="KW-1185">Reference proteome</keyword>
<gene>
    <name evidence="2" type="ORF">X801_01582</name>
</gene>
<reference evidence="2 3" key="1">
    <citation type="submission" date="2015-03" db="EMBL/GenBank/DDBJ databases">
        <title>Draft genome of the nematode, Opisthorchis viverrini.</title>
        <authorList>
            <person name="Mitreva M."/>
        </authorList>
    </citation>
    <scope>NUCLEOTIDE SEQUENCE [LARGE SCALE GENOMIC DNA]</scope>
    <source>
        <strain evidence="2">Khon Kaen</strain>
    </source>
</reference>
<proteinExistence type="predicted"/>
<organism evidence="2 3">
    <name type="scientific">Opisthorchis viverrini</name>
    <name type="common">Southeast Asian liver fluke</name>
    <dbReference type="NCBI Taxonomy" id="6198"/>
    <lineage>
        <taxon>Eukaryota</taxon>
        <taxon>Metazoa</taxon>
        <taxon>Spiralia</taxon>
        <taxon>Lophotrochozoa</taxon>
        <taxon>Platyhelminthes</taxon>
        <taxon>Trematoda</taxon>
        <taxon>Digenea</taxon>
        <taxon>Opisthorchiida</taxon>
        <taxon>Opisthorchiata</taxon>
        <taxon>Opisthorchiidae</taxon>
        <taxon>Opisthorchis</taxon>
    </lineage>
</organism>
<protein>
    <recommendedName>
        <fullName evidence="4">BRCT domain-containing protein</fullName>
    </recommendedName>
</protein>